<comment type="similarity">
    <text evidence="6">Belongs to the SMC family.</text>
</comment>
<organism evidence="8 9">
    <name type="scientific">Peptoclostridium litorale DSM 5388</name>
    <dbReference type="NCBI Taxonomy" id="1121324"/>
    <lineage>
        <taxon>Bacteria</taxon>
        <taxon>Bacillati</taxon>
        <taxon>Bacillota</taxon>
        <taxon>Clostridia</taxon>
        <taxon>Peptostreptococcales</taxon>
        <taxon>Peptoclostridiaceae</taxon>
        <taxon>Peptoclostridium</taxon>
    </lineage>
</organism>
<evidence type="ECO:0000256" key="4">
    <source>
        <dbReference type="ARBA" id="ARBA00023054"/>
    </source>
</evidence>
<keyword evidence="4 6" id="KW-0175">Coiled coil</keyword>
<feature type="binding site" evidence="6">
    <location>
        <begin position="32"/>
        <end position="39"/>
    </location>
    <ligand>
        <name>ATP</name>
        <dbReference type="ChEBI" id="CHEBI:30616"/>
    </ligand>
</feature>
<dbReference type="GO" id="GO:0005694">
    <property type="term" value="C:chromosome"/>
    <property type="evidence" value="ECO:0007669"/>
    <property type="project" value="InterPro"/>
</dbReference>
<dbReference type="GO" id="GO:0007062">
    <property type="term" value="P:sister chromatid cohesion"/>
    <property type="evidence" value="ECO:0007669"/>
    <property type="project" value="InterPro"/>
</dbReference>
<dbReference type="InterPro" id="IPR036277">
    <property type="entry name" value="SMC_hinge_sf"/>
</dbReference>
<comment type="domain">
    <text evidence="6">Contains large globular domains required for ATP hydrolysis at each terminus and a third globular domain forming a flexible hinge near the middle of the molecule. These domains are separated by coiled-coil structures.</text>
</comment>
<dbReference type="Pfam" id="PF02463">
    <property type="entry name" value="SMC_N"/>
    <property type="match status" value="1"/>
</dbReference>
<dbReference type="NCBIfam" id="TIGR02168">
    <property type="entry name" value="SMC_prok_B"/>
    <property type="match status" value="1"/>
</dbReference>
<dbReference type="Gene3D" id="1.20.5.340">
    <property type="match status" value="1"/>
</dbReference>
<keyword evidence="3 6" id="KW-0067">ATP-binding</keyword>
<dbReference type="eggNOG" id="COG1196">
    <property type="taxonomic scope" value="Bacteria"/>
</dbReference>
<dbReference type="GO" id="GO:0007059">
    <property type="term" value="P:chromosome segregation"/>
    <property type="evidence" value="ECO:0007669"/>
    <property type="project" value="UniProtKB-UniRule"/>
</dbReference>
<comment type="subcellular location">
    <subcellularLocation>
        <location evidence="6">Cytoplasm</location>
    </subcellularLocation>
</comment>
<dbReference type="SUPFAM" id="SSF52540">
    <property type="entry name" value="P-loop containing nucleoside triphosphate hydrolases"/>
    <property type="match status" value="1"/>
</dbReference>
<feature type="coiled-coil region" evidence="6">
    <location>
        <begin position="339"/>
        <end position="467"/>
    </location>
</feature>
<gene>
    <name evidence="6 8" type="primary">smc</name>
    <name evidence="8" type="ORF">CLIT_23c04200</name>
</gene>
<feature type="coiled-coil region" evidence="6">
    <location>
        <begin position="894"/>
        <end position="921"/>
    </location>
</feature>
<feature type="coiled-coil region" evidence="6">
    <location>
        <begin position="167"/>
        <end position="194"/>
    </location>
</feature>
<dbReference type="GO" id="GO:0005737">
    <property type="term" value="C:cytoplasm"/>
    <property type="evidence" value="ECO:0007669"/>
    <property type="project" value="UniProtKB-SubCell"/>
</dbReference>
<evidence type="ECO:0000256" key="1">
    <source>
        <dbReference type="ARBA" id="ARBA00022490"/>
    </source>
</evidence>
<evidence type="ECO:0000256" key="5">
    <source>
        <dbReference type="ARBA" id="ARBA00023125"/>
    </source>
</evidence>
<dbReference type="SMART" id="SM00968">
    <property type="entry name" value="SMC_hinge"/>
    <property type="match status" value="1"/>
</dbReference>
<keyword evidence="1 6" id="KW-0963">Cytoplasm</keyword>
<evidence type="ECO:0000313" key="8">
    <source>
        <dbReference type="EMBL" id="KDR94147.1"/>
    </source>
</evidence>
<evidence type="ECO:0000259" key="7">
    <source>
        <dbReference type="SMART" id="SM00968"/>
    </source>
</evidence>
<dbReference type="GO" id="GO:0006260">
    <property type="term" value="P:DNA replication"/>
    <property type="evidence" value="ECO:0007669"/>
    <property type="project" value="UniProtKB-UniRule"/>
</dbReference>
<keyword evidence="9" id="KW-1185">Reference proteome</keyword>
<dbReference type="OrthoDB" id="9808768at2"/>
<dbReference type="Gene3D" id="1.20.1060.20">
    <property type="match status" value="1"/>
</dbReference>
<feature type="domain" description="SMC hinge" evidence="7">
    <location>
        <begin position="519"/>
        <end position="635"/>
    </location>
</feature>
<dbReference type="GO" id="GO:0016887">
    <property type="term" value="F:ATP hydrolysis activity"/>
    <property type="evidence" value="ECO:0007669"/>
    <property type="project" value="InterPro"/>
</dbReference>
<keyword evidence="5 6" id="KW-0238">DNA-binding</keyword>
<name>A0A069RIU5_PEPLI</name>
<dbReference type="Gene3D" id="3.40.50.300">
    <property type="entry name" value="P-loop containing nucleotide triphosphate hydrolases"/>
    <property type="match status" value="2"/>
</dbReference>
<evidence type="ECO:0000256" key="2">
    <source>
        <dbReference type="ARBA" id="ARBA00022741"/>
    </source>
</evidence>
<evidence type="ECO:0000313" key="9">
    <source>
        <dbReference type="Proteomes" id="UP000027946"/>
    </source>
</evidence>
<reference evidence="8 9" key="1">
    <citation type="submission" date="2014-03" db="EMBL/GenBank/DDBJ databases">
        <title>Genome sequence of Clostridium litorale W6, DSM 5388.</title>
        <authorList>
            <person name="Poehlein A."/>
            <person name="Jagirdar A."/>
            <person name="Khonsari B."/>
            <person name="Chibani C.M."/>
            <person name="Gutierrez Gutierrez D.A."/>
            <person name="Davydova E."/>
            <person name="Alghaithi H.S."/>
            <person name="Nair K.P."/>
            <person name="Dhamotharan K."/>
            <person name="Chandran L."/>
            <person name="G W."/>
            <person name="Daniel R."/>
        </authorList>
    </citation>
    <scope>NUCLEOTIDE SEQUENCE [LARGE SCALE GENOMIC DNA]</scope>
    <source>
        <strain evidence="8 9">W6</strain>
    </source>
</reference>
<dbReference type="PIRSF" id="PIRSF005719">
    <property type="entry name" value="SMC"/>
    <property type="match status" value="1"/>
</dbReference>
<dbReference type="InterPro" id="IPR027417">
    <property type="entry name" value="P-loop_NTPase"/>
</dbReference>
<dbReference type="CDD" id="cd03278">
    <property type="entry name" value="ABC_SMC_barmotin"/>
    <property type="match status" value="1"/>
</dbReference>
<evidence type="ECO:0000256" key="3">
    <source>
        <dbReference type="ARBA" id="ARBA00022840"/>
    </source>
</evidence>
<sequence>MYLKKIELKGFKSFPYKTTIEFNGGITSVVGPNGSGKSNISDAVRWVLGEQRMKSLRGEKLEDVIFGGTQEKKAMSYCEVALTIDNQDSIMDIDFSEVTVKRRAYKSGESQFYINNEQCRLRDIKELLLDTGIGKEGYSIIEQGKIDEILSSNSASRRRIFDEASGISKYRYKKDEAQRKLNKTSENLERIYDVFFEIEKQISPLEKQMKKAVKYKTLSKELKSLEVNSFINQVEKTRSRLSELFESEKKLIEQIDSIRAKKESDHEELEKLKKLCDEISHMHQKLQKEEYETMELLERKKSEIGILKEKESSILAGIIRNESEAESLEKSTEKSKADSEKIKEYINEYSKKIDELSEKRKSIEAHIKNHNETIEKAETEMEDLKDGILDIVDEKNKKLLKISSLEASVEAMRERKSAIEAEINEVGSEKDNKTEELGSIEAEVKSASDQLNEISSLRESLDNEKARHSEDIETIVKDINRINLDIKGNSSKLKIYESMERQLEGFNRGVKEVLKSGIAGVQDVVANILGVEKEYEIAIETALGGAIQNIITSDEYAAKKAIEYLKKNNFGRATFLPLNIFSKKSFKKPEFEKDEGILGVASDIVECSSEYVCIRDSLLGRVIIVKDMDCAIRTGRKTGHKYKIVTLDGQVLNPGGSLTGGALRKNSDGILSRGRIIQEISDMLQKLDGDLNSNITREAELKSKMDEKRIQIEQHEKSIKENEKSIMLLQNKAANAASGIKELDEKKARLEREQGSIQENISSIQAMREKLGEDIKVLETEIEKSQERLKELSSCSRDSATNTKEYEISLNEVVIEMTKLQSERSNSIREKERVDGEIEKYAMLIRQRKNESMSLQSGMEKIKYSTSQLREQVEKDNEMLGKMKTEISKLLSQKSEADVKKDAVEKAMNSYESEYMAQKEQQLNVRTKIQEAESKQENIFEKMLDIYMLTYEDALELKDENLNISQQEIKRLKASLREIGNVNLDSIDEYGKVKERHDFYKEQKQDLENAVENLTGIIKNMESSMVNEFKEKFESINERFKEVFCELFGGGSASLKLLDPADILQSDIEIVAKPPGKNLKNINLMSGGEKSLTAIAVIFAILLTRPTPFCILDEIEAALDDSNIYRFGEFLKRLSDRTQFIAITHRMGTMEVSDYIYGVTMEESGISNILTLKLEEVKDFEREEKIG</sequence>
<dbReference type="HAMAP" id="MF_01894">
    <property type="entry name" value="Smc_prok"/>
    <property type="match status" value="1"/>
</dbReference>
<dbReference type="InterPro" id="IPR011890">
    <property type="entry name" value="SMC_prok"/>
</dbReference>
<comment type="caution">
    <text evidence="8">The sequence shown here is derived from an EMBL/GenBank/DDBJ whole genome shotgun (WGS) entry which is preliminary data.</text>
</comment>
<dbReference type="RefSeq" id="WP_038268081.1">
    <property type="nucleotide sequence ID" value="NZ_FSRH01000003.1"/>
</dbReference>
<dbReference type="InterPro" id="IPR003395">
    <property type="entry name" value="RecF/RecN/SMC_N"/>
</dbReference>
<dbReference type="InterPro" id="IPR010935">
    <property type="entry name" value="SMC_hinge"/>
</dbReference>
<feature type="coiled-coil region" evidence="6">
    <location>
        <begin position="955"/>
        <end position="1024"/>
    </location>
</feature>
<feature type="coiled-coil region" evidence="6">
    <location>
        <begin position="255"/>
        <end position="289"/>
    </location>
</feature>
<comment type="subunit">
    <text evidence="6">Homodimer.</text>
</comment>
<dbReference type="GO" id="GO:0030261">
    <property type="term" value="P:chromosome condensation"/>
    <property type="evidence" value="ECO:0007669"/>
    <property type="project" value="InterPro"/>
</dbReference>
<dbReference type="Proteomes" id="UP000027946">
    <property type="component" value="Unassembled WGS sequence"/>
</dbReference>
<proteinExistence type="inferred from homology"/>
<dbReference type="STRING" id="1121324.CLIT_23c04200"/>
<dbReference type="Pfam" id="PF06470">
    <property type="entry name" value="SMC_hinge"/>
    <property type="match status" value="1"/>
</dbReference>
<dbReference type="GO" id="GO:0005524">
    <property type="term" value="F:ATP binding"/>
    <property type="evidence" value="ECO:0007669"/>
    <property type="project" value="UniProtKB-UniRule"/>
</dbReference>
<dbReference type="AlphaFoldDB" id="A0A069RIU5"/>
<dbReference type="SUPFAM" id="SSF75553">
    <property type="entry name" value="Smc hinge domain"/>
    <property type="match status" value="1"/>
</dbReference>
<feature type="coiled-coil region" evidence="6">
    <location>
        <begin position="698"/>
        <end position="795"/>
    </location>
</feature>
<accession>A0A069RIU5</accession>
<evidence type="ECO:0000256" key="6">
    <source>
        <dbReference type="HAMAP-Rule" id="MF_01894"/>
    </source>
</evidence>
<dbReference type="InterPro" id="IPR024704">
    <property type="entry name" value="SMC"/>
</dbReference>
<dbReference type="PANTHER" id="PTHR43977">
    <property type="entry name" value="STRUCTURAL MAINTENANCE OF CHROMOSOMES PROTEIN 3"/>
    <property type="match status" value="1"/>
</dbReference>
<dbReference type="GO" id="GO:0003677">
    <property type="term" value="F:DNA binding"/>
    <property type="evidence" value="ECO:0007669"/>
    <property type="project" value="UniProtKB-UniRule"/>
</dbReference>
<comment type="function">
    <text evidence="6">Required for chromosome condensation and partitioning.</text>
</comment>
<dbReference type="Gene3D" id="3.30.70.1620">
    <property type="match status" value="1"/>
</dbReference>
<dbReference type="EMBL" id="JJMM01000026">
    <property type="protein sequence ID" value="KDR94147.1"/>
    <property type="molecule type" value="Genomic_DNA"/>
</dbReference>
<keyword evidence="2 6" id="KW-0547">Nucleotide-binding</keyword>
<protein>
    <recommendedName>
        <fullName evidence="6">Chromosome partition protein Smc</fullName>
    </recommendedName>
</protein>